<feature type="compositionally biased region" description="Polar residues" evidence="10">
    <location>
        <begin position="307"/>
        <end position="317"/>
    </location>
</feature>
<feature type="compositionally biased region" description="Low complexity" evidence="10">
    <location>
        <begin position="644"/>
        <end position="653"/>
    </location>
</feature>
<dbReference type="PROSITE" id="PS51064">
    <property type="entry name" value="IRS_PTB"/>
    <property type="match status" value="1"/>
</dbReference>
<feature type="compositionally biased region" description="Low complexity" evidence="10">
    <location>
        <begin position="1742"/>
        <end position="1768"/>
    </location>
</feature>
<feature type="compositionally biased region" description="Low complexity" evidence="10">
    <location>
        <begin position="960"/>
        <end position="974"/>
    </location>
</feature>
<feature type="compositionally biased region" description="Polar residues" evidence="10">
    <location>
        <begin position="1318"/>
        <end position="1337"/>
    </location>
</feature>
<feature type="compositionally biased region" description="Polar residues" evidence="10">
    <location>
        <begin position="1685"/>
        <end position="1701"/>
    </location>
</feature>
<sequence>MSNTNPNYGHSKILSNLIHAMNHSSSSNAMTSSSAGNGASMVACSSSSCDRQSPLLQGYLYKIHKRNGKTQKYFVIFDDVPDKPGTGRLEYFDSEKKFKSAMAKSKTGGITNEKRSIILCTCFNINRRFDTKYRNVIGLYRKDDTFSIMAKDESECNSWLKQMLILQRGKESVDADQPRPTFEHVWEVDIIRRGLGDSYGIVGPYRVCITDTTLSLVRIGPPTTSVGTNRPDKVDFALAHMRRCGSTQSVFYLEVGRFTSTGAGEIWMETYDPMIAENMNTIILNTAQKKANSHRTEENLGPMMRIRSQSANETSKPLNHRRSTLTGKPNFSPSELPDSTESSATSTGTIILNQNALKPKNNQTHSVSQMSLQSTGIATSAASLNKCHNTSNVVVDKTNNKCNVIQCSYPTSCNKEQQQPSSQPSTSNSSISISTITANNVMSTSSPSSSMIYHQRALSLPQNSNSILAVNANQTAQTSSNNSNSFNISNNKGNNNSNNNNNNKGFAIQPVHHRTRSLPLTEETAIDFTSQSPPNFTKYSSLHSTTITVTSPTPTTSSSLSSSYTSSGVIIESKQNNNSMESIIEDYQNMDVVNNNSYRSNNGGSSILKQLSKIANSNFSSHNSNASSSPSQLRKKRQHHNVMTASLRSSSASTRERCDSFPLTRIRTTSDTTPTHSQTPQQNGNYANNNNNTINNNISMPPPRRPVSMSYASQRYGNSPPNNSSPISPPSCSESDASSASIDETDGFIHSMTLEEHGNLRDYQKKESPIPPHEAYVDMHPYSPYSCSPGDPPHNAYMPMSPGDYRTGMYVNSGAHSRASSLAEDNEGYVPMHPATNHDSYLQMSQPEDYMNMQPANNQMSIHGGELSSATSSCSITSGTPSTDIRFSEYHLDKVQARFTPSEDDELLDRPPRTYSVGSKLEHTKRKLHIDRVAAEHSNLRHRAYSVGSRNIKVSRAELTSHSGSHTPSSHNSPVAMNHHEINNNTSGNNNNNNAKNKKSSSAPLLANVLGKTGHGSFEQMDDLMEIDFSSQSSGSSLTRVNTSSTPIKSSPVNIPSKPNDNYMNMSGRQSNKSSCSAGISPYVDMKPTASRRVSENNDYMDMNPASSTTLRTSNTSTSLSSSPLKALTTPTASAPRSVPATSNTTGSTNNNNSNNNNSNYMDMSPRSYDISSRNNHRNTRMTSSVTSLSSQKLSSDDYLNMSPVNKSLPDVDLPKRSSVPDGYMEMSWTKTNKKNQAAATRNNANDNPSSSSDEYINMDYSNNNDGAGTSDSSSSAKDRSISLPITINKRYSNSSRSQKSSKSGSIENGPPAFLPLTGTNQITASVSPTRSTNISRTRCDSRDSGIVGTPSGSQATIFPFSPGSPMKQFDPIDDSNLPRKCLVDGSTGTIKLSEDDIIEEEPRTPVPMGMTSNNSEKQLDTLSNDYAVMNLGEPVSKKPNLAATPVQIKSSSSLSANATSHFLASPDSENHDYINCMPSAHINSSQKIVTPTPIIPQHNNNNNNSVEAGDYALMNPVKAASSPIAKQAQQQCDSDIPPVTSSKKSLLLTISSHEKLNTSNSCFKPIVEDSDSNSMRNHPLLQRHVSEKGHRSSNDTGYEILSRPSLSRPNSVNSEKIKCSTSGFLSNRPNSANSERLALSSTSSSTSTLCEIQSQCSSSSTLKNIMMDTTSGVPSPMSIISRPESVSSDVHMTSRPPSVTSERELHYASLDLPPCSNTNLIHLAQQQKMDVDETSGTKMDFTTSSSPQTSSSSSSSASSQQSQPAFTYAQIDFVKSESLKAQQQQTNNNSNNNNQSGSKK</sequence>
<dbReference type="Gene3D" id="2.30.29.30">
    <property type="entry name" value="Pleckstrin-homology domain (PH domain)/Phosphotyrosine-binding domain (PTB)"/>
    <property type="match status" value="2"/>
</dbReference>
<feature type="region of interest" description="Disordered" evidence="10">
    <location>
        <begin position="474"/>
        <end position="506"/>
    </location>
</feature>
<keyword evidence="3" id="KW-0597">Phosphoprotein</keyword>
<protein>
    <recommendedName>
        <fullName evidence="2">Insulin receptor substrate 1</fullName>
    </recommendedName>
    <alternativeName>
        <fullName evidence="8">Protein chico</fullName>
    </alternativeName>
</protein>
<dbReference type="GO" id="GO:0005829">
    <property type="term" value="C:cytosol"/>
    <property type="evidence" value="ECO:0007669"/>
    <property type="project" value="TreeGrafter"/>
</dbReference>
<feature type="region of interest" description="Disordered" evidence="10">
    <location>
        <begin position="959"/>
        <end position="1003"/>
    </location>
</feature>
<evidence type="ECO:0000256" key="2">
    <source>
        <dbReference type="ARBA" id="ARBA00015710"/>
    </source>
</evidence>
<evidence type="ECO:0000256" key="9">
    <source>
        <dbReference type="ARBA" id="ARBA00046145"/>
    </source>
</evidence>
<comment type="subunit">
    <text evidence="1">Bindings to phosphatidylinositol 3-kinase and SHP2.</text>
</comment>
<evidence type="ECO:0000259" key="11">
    <source>
        <dbReference type="PROSITE" id="PS50003"/>
    </source>
</evidence>
<dbReference type="Pfam" id="PF02174">
    <property type="entry name" value="IRS"/>
    <property type="match status" value="1"/>
</dbReference>
<feature type="compositionally biased region" description="Low complexity" evidence="10">
    <location>
        <begin position="1107"/>
        <end position="1132"/>
    </location>
</feature>
<dbReference type="SMART" id="SM00310">
    <property type="entry name" value="PTBI"/>
    <property type="match status" value="1"/>
</dbReference>
<feature type="domain" description="IRS-type PTB" evidence="12">
    <location>
        <begin position="182"/>
        <end position="294"/>
    </location>
</feature>
<keyword evidence="4" id="KW-0341">Growth regulation</keyword>
<feature type="compositionally biased region" description="Polar residues" evidence="10">
    <location>
        <begin position="1229"/>
        <end position="1242"/>
    </location>
</feature>
<evidence type="ECO:0000259" key="12">
    <source>
        <dbReference type="PROSITE" id="PS51064"/>
    </source>
</evidence>
<feature type="compositionally biased region" description="Low complexity" evidence="10">
    <location>
        <begin position="1243"/>
        <end position="1254"/>
    </location>
</feature>
<dbReference type="Proteomes" id="UP001153620">
    <property type="component" value="Chromosome 1"/>
</dbReference>
<dbReference type="InterPro" id="IPR002404">
    <property type="entry name" value="IRS_PTB"/>
</dbReference>
<evidence type="ECO:0000256" key="3">
    <source>
        <dbReference type="ARBA" id="ARBA00022553"/>
    </source>
</evidence>
<dbReference type="PROSITE" id="PS50003">
    <property type="entry name" value="PH_DOMAIN"/>
    <property type="match status" value="1"/>
</dbReference>
<evidence type="ECO:0000256" key="4">
    <source>
        <dbReference type="ARBA" id="ARBA00022604"/>
    </source>
</evidence>
<dbReference type="InterPro" id="IPR001849">
    <property type="entry name" value="PH_domain"/>
</dbReference>
<feature type="region of interest" description="Disordered" evidence="10">
    <location>
        <begin position="1586"/>
        <end position="1615"/>
    </location>
</feature>
<dbReference type="GO" id="GO:0048477">
    <property type="term" value="P:oogenesis"/>
    <property type="evidence" value="ECO:0007669"/>
    <property type="project" value="UniProtKB-KW"/>
</dbReference>
<feature type="compositionally biased region" description="Low complexity" evidence="10">
    <location>
        <begin position="1293"/>
        <end position="1306"/>
    </location>
</feature>
<feature type="compositionally biased region" description="Low complexity" evidence="10">
    <location>
        <begin position="618"/>
        <end position="631"/>
    </location>
</feature>
<feature type="compositionally biased region" description="Low complexity" evidence="10">
    <location>
        <begin position="1783"/>
        <end position="1801"/>
    </location>
</feature>
<dbReference type="Pfam" id="PF00169">
    <property type="entry name" value="PH"/>
    <property type="match status" value="1"/>
</dbReference>
<feature type="compositionally biased region" description="Low complexity" evidence="10">
    <location>
        <begin position="1262"/>
        <end position="1276"/>
    </location>
</feature>
<feature type="compositionally biased region" description="Low complexity" evidence="10">
    <location>
        <begin position="1142"/>
        <end position="1160"/>
    </location>
</feature>
<feature type="domain" description="PH" evidence="11">
    <location>
        <begin position="53"/>
        <end position="168"/>
    </location>
</feature>
<evidence type="ECO:0000256" key="1">
    <source>
        <dbReference type="ARBA" id="ARBA00011440"/>
    </source>
</evidence>
<dbReference type="GO" id="GO:0043548">
    <property type="term" value="F:phosphatidylinositol 3-kinase binding"/>
    <property type="evidence" value="ECO:0007669"/>
    <property type="project" value="TreeGrafter"/>
</dbReference>
<feature type="compositionally biased region" description="Polar residues" evidence="10">
    <location>
        <begin position="1032"/>
        <end position="1078"/>
    </location>
</feature>
<dbReference type="SMART" id="SM01244">
    <property type="entry name" value="IRS"/>
    <property type="match status" value="1"/>
</dbReference>
<dbReference type="SMART" id="SM00233">
    <property type="entry name" value="PH"/>
    <property type="match status" value="1"/>
</dbReference>
<feature type="region of interest" description="Disordered" evidence="10">
    <location>
        <begin position="1729"/>
        <end position="1801"/>
    </location>
</feature>
<evidence type="ECO:0000256" key="7">
    <source>
        <dbReference type="ARBA" id="ARBA00022943"/>
    </source>
</evidence>
<evidence type="ECO:0000313" key="14">
    <source>
        <dbReference type="Proteomes" id="UP001153620"/>
    </source>
</evidence>
<feature type="compositionally biased region" description="Low complexity" evidence="10">
    <location>
        <begin position="983"/>
        <end position="995"/>
    </location>
</feature>
<name>A0A9P0NBA9_9DIPT</name>
<accession>A0A9P0NBA9</accession>
<dbReference type="PANTHER" id="PTHR10614">
    <property type="entry name" value="INSULIN RECEPTOR SUBSTRATE"/>
    <property type="match status" value="1"/>
</dbReference>
<dbReference type="GO" id="GO:0008286">
    <property type="term" value="P:insulin receptor signaling pathway"/>
    <property type="evidence" value="ECO:0007669"/>
    <property type="project" value="InterPro"/>
</dbReference>
<reference evidence="13" key="2">
    <citation type="submission" date="2022-10" db="EMBL/GenBank/DDBJ databases">
        <authorList>
            <consortium name="ENA_rothamsted_submissions"/>
            <consortium name="culmorum"/>
            <person name="King R."/>
        </authorList>
    </citation>
    <scope>NUCLEOTIDE SEQUENCE</scope>
</reference>
<dbReference type="PRINTS" id="PR00628">
    <property type="entry name" value="INSULINRSI"/>
</dbReference>
<dbReference type="GO" id="GO:0005158">
    <property type="term" value="F:insulin receptor binding"/>
    <property type="evidence" value="ECO:0007669"/>
    <property type="project" value="InterPro"/>
</dbReference>
<feature type="compositionally biased region" description="Polar residues" evidence="10">
    <location>
        <begin position="1605"/>
        <end position="1615"/>
    </location>
</feature>
<evidence type="ECO:0000256" key="10">
    <source>
        <dbReference type="SAM" id="MobiDB-lite"/>
    </source>
</evidence>
<feature type="region of interest" description="Disordered" evidence="10">
    <location>
        <begin position="1683"/>
        <end position="1702"/>
    </location>
</feature>
<organism evidence="13 14">
    <name type="scientific">Chironomus riparius</name>
    <dbReference type="NCBI Taxonomy" id="315576"/>
    <lineage>
        <taxon>Eukaryota</taxon>
        <taxon>Metazoa</taxon>
        <taxon>Ecdysozoa</taxon>
        <taxon>Arthropoda</taxon>
        <taxon>Hexapoda</taxon>
        <taxon>Insecta</taxon>
        <taxon>Pterygota</taxon>
        <taxon>Neoptera</taxon>
        <taxon>Endopterygota</taxon>
        <taxon>Diptera</taxon>
        <taxon>Nematocera</taxon>
        <taxon>Chironomoidea</taxon>
        <taxon>Chironomidae</taxon>
        <taxon>Chironominae</taxon>
        <taxon>Chironomus</taxon>
    </lineage>
</organism>
<keyword evidence="6" id="KW-0221">Differentiation</keyword>
<evidence type="ECO:0000313" key="13">
    <source>
        <dbReference type="EMBL" id="CAH1709595.1"/>
    </source>
</evidence>
<dbReference type="PANTHER" id="PTHR10614:SF13">
    <property type="entry name" value="INSULIN RECEPTOR SUBSTRATE 1"/>
    <property type="match status" value="1"/>
</dbReference>
<dbReference type="GO" id="GO:0005886">
    <property type="term" value="C:plasma membrane"/>
    <property type="evidence" value="ECO:0007669"/>
    <property type="project" value="TreeGrafter"/>
</dbReference>
<evidence type="ECO:0000256" key="8">
    <source>
        <dbReference type="ARBA" id="ARBA00033282"/>
    </source>
</evidence>
<reference evidence="13" key="1">
    <citation type="submission" date="2022-01" db="EMBL/GenBank/DDBJ databases">
        <authorList>
            <person name="King R."/>
        </authorList>
    </citation>
    <scope>NUCLEOTIDE SEQUENCE</scope>
</reference>
<feature type="region of interest" description="Disordered" evidence="10">
    <location>
        <begin position="618"/>
        <end position="741"/>
    </location>
</feature>
<feature type="compositionally biased region" description="Low complexity" evidence="10">
    <location>
        <begin position="1183"/>
        <end position="1194"/>
    </location>
</feature>
<dbReference type="OrthoDB" id="60866at2759"/>
<feature type="region of interest" description="Disordered" evidence="10">
    <location>
        <begin position="1032"/>
        <end position="1356"/>
    </location>
</feature>
<evidence type="ECO:0000256" key="5">
    <source>
        <dbReference type="ARBA" id="ARBA00022737"/>
    </source>
</evidence>
<dbReference type="EMBL" id="OU895877">
    <property type="protein sequence ID" value="CAH1709595.1"/>
    <property type="molecule type" value="Genomic_DNA"/>
</dbReference>
<feature type="compositionally biased region" description="Low complexity" evidence="10">
    <location>
        <begin position="664"/>
        <end position="697"/>
    </location>
</feature>
<keyword evidence="14" id="KW-1185">Reference proteome</keyword>
<dbReference type="SUPFAM" id="SSF50729">
    <property type="entry name" value="PH domain-like"/>
    <property type="match status" value="2"/>
</dbReference>
<dbReference type="InterPro" id="IPR011993">
    <property type="entry name" value="PH-like_dom_sf"/>
</dbReference>
<keyword evidence="7" id="KW-0896">Oogenesis</keyword>
<dbReference type="InterPro" id="IPR039011">
    <property type="entry name" value="IRS"/>
</dbReference>
<keyword evidence="5" id="KW-0677">Repeat</keyword>
<proteinExistence type="predicted"/>
<comment type="function">
    <text evidence="9">Activates phosphatidylinositol 3-kinase when bound to the regulatory p85 subunit. May mediate the control of various cellular processes by insulin-like peptides. When phosphorylated by the insulin receptor binds specifically to various cellular proteins containing SH2 domains. Involved in control of cell proliferation, cell size, and body and organ growth throughout development. Also has a role in a signaling pathway controlling the physiological response required to endure periods of low nutrient conditions. Insulin/insulin-like growth factor (IGF) signaling pathway has a role in regulating aging and is necessary in the ovary for vitellogenic maturation.</text>
</comment>
<feature type="compositionally biased region" description="Polar residues" evidence="10">
    <location>
        <begin position="324"/>
        <end position="346"/>
    </location>
</feature>
<feature type="region of interest" description="Disordered" evidence="10">
    <location>
        <begin position="293"/>
        <end position="346"/>
    </location>
</feature>
<feature type="compositionally biased region" description="Low complexity" evidence="10">
    <location>
        <begin position="718"/>
        <end position="741"/>
    </location>
</feature>
<evidence type="ECO:0000256" key="6">
    <source>
        <dbReference type="ARBA" id="ARBA00022782"/>
    </source>
</evidence>
<gene>
    <name evidence="13" type="ORF">CHIRRI_LOCUS1245</name>
</gene>